<feature type="non-terminal residue" evidence="2">
    <location>
        <position position="1"/>
    </location>
</feature>
<organism evidence="2 3">
    <name type="scientific">Entamoeba histolytica HM-3:IMSS</name>
    <dbReference type="NCBI Taxonomy" id="885315"/>
    <lineage>
        <taxon>Eukaryota</taxon>
        <taxon>Amoebozoa</taxon>
        <taxon>Evosea</taxon>
        <taxon>Archamoebae</taxon>
        <taxon>Mastigamoebida</taxon>
        <taxon>Entamoebidae</taxon>
        <taxon>Entamoeba</taxon>
    </lineage>
</organism>
<evidence type="ECO:0000313" key="3">
    <source>
        <dbReference type="Proteomes" id="UP000030780"/>
    </source>
</evidence>
<dbReference type="AlphaFoldDB" id="M7X7Y0"/>
<dbReference type="Proteomes" id="UP000030780">
    <property type="component" value="Unassembled WGS sequence"/>
</dbReference>
<reference evidence="2 3" key="1">
    <citation type="submission" date="2013-01" db="EMBL/GenBank/DDBJ databases">
        <authorList>
            <person name="Inman J."/>
            <person name="Zafar N."/>
            <person name="Lorenzi H."/>
            <person name="Caler E."/>
        </authorList>
    </citation>
    <scope>NUCLEOTIDE SEQUENCE [LARGE SCALE GENOMIC DNA]</scope>
    <source>
        <strain evidence="2 3">HM-3:IMSS</strain>
    </source>
</reference>
<evidence type="ECO:0000256" key="1">
    <source>
        <dbReference type="SAM" id="MobiDB-lite"/>
    </source>
</evidence>
<evidence type="ECO:0000313" key="2">
    <source>
        <dbReference type="EMBL" id="EMS16178.1"/>
    </source>
</evidence>
<dbReference type="EMBL" id="KB637489">
    <property type="protein sequence ID" value="EMS16178.1"/>
    <property type="molecule type" value="Genomic_DNA"/>
</dbReference>
<dbReference type="VEuPathDB" id="AmoebaDB:KM1_334520"/>
<feature type="region of interest" description="Disordered" evidence="1">
    <location>
        <begin position="109"/>
        <end position="136"/>
    </location>
</feature>
<sequence length="136" mass="15847">IWSLDQTMYGTPNRCTRDVSEEETEIVDRPISLKDVVQLINDISVVAENCNILARGSELSLGEYPLISMKLILEGHIKSIDEIDESIKIFKKNNVLLINKIKESIRRENREKRIDEAEKKKKEEETKPERRKTRPL</sequence>
<name>M7X7Y0_ENTHI</name>
<proteinExistence type="predicted"/>
<gene>
    <name evidence="2" type="ORF">KM1_334520</name>
</gene>
<protein>
    <submittedName>
        <fullName evidence="2">Uncharacterized protein</fullName>
    </submittedName>
</protein>
<accession>M7X7Y0</accession>
<feature type="compositionally biased region" description="Basic and acidic residues" evidence="1">
    <location>
        <begin position="109"/>
        <end position="128"/>
    </location>
</feature>